<dbReference type="OrthoDB" id="5793358at2"/>
<feature type="compositionally biased region" description="Low complexity" evidence="1">
    <location>
        <begin position="213"/>
        <end position="245"/>
    </location>
</feature>
<dbReference type="Proteomes" id="UP000198701">
    <property type="component" value="Unassembled WGS sequence"/>
</dbReference>
<protein>
    <submittedName>
        <fullName evidence="3">Nuclease-related domain-containing protein</fullName>
    </submittedName>
</protein>
<dbReference type="PROSITE" id="PS50965">
    <property type="entry name" value="NERD"/>
    <property type="match status" value="1"/>
</dbReference>
<dbReference type="AlphaFoldDB" id="A0A1G8X304"/>
<organism evidence="3 4">
    <name type="scientific">Cryobacterium psychrotolerans</name>
    <dbReference type="NCBI Taxonomy" id="386301"/>
    <lineage>
        <taxon>Bacteria</taxon>
        <taxon>Bacillati</taxon>
        <taxon>Actinomycetota</taxon>
        <taxon>Actinomycetes</taxon>
        <taxon>Micrococcales</taxon>
        <taxon>Microbacteriaceae</taxon>
        <taxon>Cryobacterium</taxon>
    </lineage>
</organism>
<evidence type="ECO:0000256" key="2">
    <source>
        <dbReference type="SAM" id="Phobius"/>
    </source>
</evidence>
<feature type="transmembrane region" description="Helical" evidence="2">
    <location>
        <begin position="272"/>
        <end position="297"/>
    </location>
</feature>
<evidence type="ECO:0000313" key="3">
    <source>
        <dbReference type="EMBL" id="SDJ84140.1"/>
    </source>
</evidence>
<keyword evidence="2" id="KW-0812">Transmembrane</keyword>
<keyword evidence="2" id="KW-0472">Membrane</keyword>
<proteinExistence type="predicted"/>
<reference evidence="3 4" key="1">
    <citation type="submission" date="2016-10" db="EMBL/GenBank/DDBJ databases">
        <authorList>
            <person name="de Groot N.N."/>
        </authorList>
    </citation>
    <scope>NUCLEOTIDE SEQUENCE [LARGE SCALE GENOMIC DNA]</scope>
    <source>
        <strain evidence="3 4">CGMCC 1.5382</strain>
    </source>
</reference>
<feature type="region of interest" description="Disordered" evidence="1">
    <location>
        <begin position="213"/>
        <end position="249"/>
    </location>
</feature>
<sequence>MATNVDTMRHRFAAQAVIEELLRVQGDVPPRTTLARVFGQSPLGADSVPWYLGAKGERAVGSLLESLPPEWAVFHALPVGGRGSDIDHVVVGPAGVFTINTKHHRGQSVWVAGRSLLVSGRKTRYIRDAELEAERVTGLVRQRMPRSAPARPVVAFVGPKQLSIREKPASVAVIDARHLRRWLLSLPPTLAWPERMEITAVVDNPASWRRPPVTVPGPVVSSVRSSPSQLSSQRSSDSSPSYRASAEPADDPMARFTALDADVRAARLRRALWVLLGVVTAAAMALEVLQLFAGLLAG</sequence>
<name>A0A1G8X304_9MICO</name>
<dbReference type="InterPro" id="IPR011528">
    <property type="entry name" value="NERD"/>
</dbReference>
<gene>
    <name evidence="3" type="ORF">SAMN05216282_10146</name>
</gene>
<keyword evidence="4" id="KW-1185">Reference proteome</keyword>
<dbReference type="STRING" id="386301.SAMN05216282_10146"/>
<dbReference type="Pfam" id="PF08378">
    <property type="entry name" value="NERD"/>
    <property type="match status" value="1"/>
</dbReference>
<keyword evidence="2" id="KW-1133">Transmembrane helix</keyword>
<dbReference type="EMBL" id="FNFU01000001">
    <property type="protein sequence ID" value="SDJ84140.1"/>
    <property type="molecule type" value="Genomic_DNA"/>
</dbReference>
<evidence type="ECO:0000313" key="4">
    <source>
        <dbReference type="Proteomes" id="UP000198701"/>
    </source>
</evidence>
<evidence type="ECO:0000256" key="1">
    <source>
        <dbReference type="SAM" id="MobiDB-lite"/>
    </source>
</evidence>
<accession>A0A1G8X304</accession>
<dbReference type="RefSeq" id="WP_092321083.1">
    <property type="nucleotide sequence ID" value="NZ_FNFU01000001.1"/>
</dbReference>